<keyword evidence="10" id="KW-0812">Transmembrane</keyword>
<evidence type="ECO:0000256" key="3">
    <source>
        <dbReference type="ARBA" id="ARBA00022676"/>
    </source>
</evidence>
<keyword evidence="5" id="KW-0378">Hydrolase</keyword>
<protein>
    <submittedName>
        <fullName evidence="12">Penicillin-binding protein</fullName>
    </submittedName>
</protein>
<evidence type="ECO:0000259" key="11">
    <source>
        <dbReference type="PROSITE" id="PS50853"/>
    </source>
</evidence>
<dbReference type="STRING" id="1852522.SAMN06295960_0475"/>
<dbReference type="InterPro" id="IPR036950">
    <property type="entry name" value="PBP_transglycosylase"/>
</dbReference>
<dbReference type="PANTHER" id="PTHR32282:SF33">
    <property type="entry name" value="PEPTIDOGLYCAN GLYCOSYLTRANSFERASE"/>
    <property type="match status" value="1"/>
</dbReference>
<dbReference type="CDD" id="cd00063">
    <property type="entry name" value="FN3"/>
    <property type="match status" value="2"/>
</dbReference>
<evidence type="ECO:0000256" key="6">
    <source>
        <dbReference type="ARBA" id="ARBA00023268"/>
    </source>
</evidence>
<accession>A0A1X7IJ63</accession>
<feature type="region of interest" description="Disordered" evidence="9">
    <location>
        <begin position="907"/>
        <end position="977"/>
    </location>
</feature>
<gene>
    <name evidence="12" type="ORF">SAMN06295960_0475</name>
</gene>
<dbReference type="Gene3D" id="2.60.40.10">
    <property type="entry name" value="Immunoglobulins"/>
    <property type="match status" value="2"/>
</dbReference>
<dbReference type="OrthoDB" id="9766909at2"/>
<evidence type="ECO:0000256" key="4">
    <source>
        <dbReference type="ARBA" id="ARBA00022679"/>
    </source>
</evidence>
<sequence length="1051" mass="116118">MVEEKKTSGDPSPARPKRSFGRTLWTVTKWFMLFTVLCCFFVGGAALGYVTSLVKDEPIRSEQLIQEKIMENAITGYVYFNDGSQIGQLRTDEVRSLVTFNQIPSVVIDALIATEDNRFWEHNGIDIRGLSRAVVQKVMKMPVQTGGSTLTQQLARRVFLNLDRTDSRKAKEILLAMRIERSMSKEEIITAYLNQVPFGNGSNGYNVFGIKAAAKGIFNVDKLEELNVAQAAYLAGLPQLPSAYTAYTGKGEYNEKGIERAIERQKLVLRRMLEEQKISQQQYDEAVAFDIRGSLAEPKEKAYATYPYLMLEAEREAAKVLVLQQNPTLTKADLSKKENASLIENARLELQRGGYRVYTTIDKTIYKAMKKVSDNPDNFTPDSETKGIEQVAGMMIDNRTGAILGMIEGRDFYEEQMNLATQMLRQPGSTMKPIAAYLPAIDAGLIQPASIVDDAPIILKDSNRGYHIPGNANGRYQGLVTARDALNQSLNLPALKIFLDKVTIDKSWKFAEKVGITTIQPADYQAQTGVLGGLSLGVSVQELTGAYGAIANQGQFNETYFIAKIMDSNGNIVYKHETKPEQVVSKQSAYLMTDMLKTVISDSRGTGRRVRSEFDGYGSIDVAAKTGSTQNYADTWFVGYTPDVTMGIWVGYEQQIHLLNRSAYSRSTEIWSKVMNQVMKDKPDLLQTKDFERPDGIVRMTVSGYSGKLPSELTRQANRLVTDIFNRKYIPTEQEDVLVNMKYITYNGVNYIANEATPDDMTKQKIVVKREKPIGELVEELKKALNHLSSSSRRRSLESYLPQDATSDAPSKPDPRKDDGKAPSAPATVRVEPVSDSSVRIRFSQSPEKDVVGYRMYRSMNGGSYQKVGTTVLTGDEMRFIDYITAGNSYSYYITAVDVVGNESGRSATAAWGDKSPPEQPGDNGGGQDNGNGTDNGSGQEPTEPTDPSTPEETPGTGETGTPSESVPEAPSQLSYKKTNNGISLSWKASAKGTEYHVYFSSSSNGKYQRIGSTPNPEFEIITLKPEGWYRITAVNSAGESQASSSVQVGS</sequence>
<dbReference type="SUPFAM" id="SSF56601">
    <property type="entry name" value="beta-lactamase/transpeptidase-like"/>
    <property type="match status" value="1"/>
</dbReference>
<dbReference type="GO" id="GO:0009002">
    <property type="term" value="F:serine-type D-Ala-D-Ala carboxypeptidase activity"/>
    <property type="evidence" value="ECO:0007669"/>
    <property type="project" value="UniProtKB-EC"/>
</dbReference>
<feature type="compositionally biased region" description="Gly residues" evidence="9">
    <location>
        <begin position="923"/>
        <end position="936"/>
    </location>
</feature>
<reference evidence="12 13" key="1">
    <citation type="submission" date="2017-04" db="EMBL/GenBank/DDBJ databases">
        <authorList>
            <person name="Afonso C.L."/>
            <person name="Miller P.J."/>
            <person name="Scott M.A."/>
            <person name="Spackman E."/>
            <person name="Goraichik I."/>
            <person name="Dimitrov K.M."/>
            <person name="Suarez D.L."/>
            <person name="Swayne D.E."/>
        </authorList>
    </citation>
    <scope>NUCLEOTIDE SEQUENCE [LARGE SCALE GENOMIC DNA]</scope>
    <source>
        <strain evidence="12 13">11</strain>
    </source>
</reference>
<dbReference type="Pfam" id="PF00912">
    <property type="entry name" value="Transgly"/>
    <property type="match status" value="1"/>
</dbReference>
<name>A0A1X7IJ63_9BACL</name>
<dbReference type="RefSeq" id="WP_085492737.1">
    <property type="nucleotide sequence ID" value="NZ_FXAZ01000001.1"/>
</dbReference>
<keyword evidence="10" id="KW-1133">Transmembrane helix</keyword>
<dbReference type="GO" id="GO:0006508">
    <property type="term" value="P:proteolysis"/>
    <property type="evidence" value="ECO:0007669"/>
    <property type="project" value="UniProtKB-KW"/>
</dbReference>
<organism evidence="12 13">
    <name type="scientific">Paenibacillus aquistagni</name>
    <dbReference type="NCBI Taxonomy" id="1852522"/>
    <lineage>
        <taxon>Bacteria</taxon>
        <taxon>Bacillati</taxon>
        <taxon>Bacillota</taxon>
        <taxon>Bacilli</taxon>
        <taxon>Bacillales</taxon>
        <taxon>Paenibacillaceae</taxon>
        <taxon>Paenibacillus</taxon>
    </lineage>
</organism>
<evidence type="ECO:0000313" key="12">
    <source>
        <dbReference type="EMBL" id="SMG14342.1"/>
    </source>
</evidence>
<dbReference type="InterPro" id="IPR036116">
    <property type="entry name" value="FN3_sf"/>
</dbReference>
<dbReference type="GO" id="GO:0008658">
    <property type="term" value="F:penicillin binding"/>
    <property type="evidence" value="ECO:0007669"/>
    <property type="project" value="InterPro"/>
</dbReference>
<evidence type="ECO:0000256" key="10">
    <source>
        <dbReference type="SAM" id="Phobius"/>
    </source>
</evidence>
<proteinExistence type="predicted"/>
<feature type="compositionally biased region" description="Low complexity" evidence="9">
    <location>
        <begin position="937"/>
        <end position="966"/>
    </location>
</feature>
<evidence type="ECO:0000256" key="9">
    <source>
        <dbReference type="SAM" id="MobiDB-lite"/>
    </source>
</evidence>
<keyword evidence="6" id="KW-0511">Multifunctional enzyme</keyword>
<dbReference type="InterPro" id="IPR001460">
    <property type="entry name" value="PCN-bd_Tpept"/>
</dbReference>
<evidence type="ECO:0000313" key="13">
    <source>
        <dbReference type="Proteomes" id="UP000193834"/>
    </source>
</evidence>
<keyword evidence="3" id="KW-0328">Glycosyltransferase</keyword>
<dbReference type="InterPro" id="IPR003961">
    <property type="entry name" value="FN3_dom"/>
</dbReference>
<dbReference type="SMART" id="SM00060">
    <property type="entry name" value="FN3"/>
    <property type="match status" value="2"/>
</dbReference>
<dbReference type="InterPro" id="IPR023346">
    <property type="entry name" value="Lysozyme-like_dom_sf"/>
</dbReference>
<keyword evidence="10" id="KW-0472">Membrane</keyword>
<feature type="transmembrane region" description="Helical" evidence="10">
    <location>
        <begin position="30"/>
        <end position="50"/>
    </location>
</feature>
<keyword evidence="13" id="KW-1185">Reference proteome</keyword>
<dbReference type="InterPro" id="IPR001264">
    <property type="entry name" value="Glyco_trans_51"/>
</dbReference>
<evidence type="ECO:0000256" key="2">
    <source>
        <dbReference type="ARBA" id="ARBA00022670"/>
    </source>
</evidence>
<dbReference type="AlphaFoldDB" id="A0A1X7IJ63"/>
<keyword evidence="4" id="KW-0808">Transferase</keyword>
<dbReference type="Gene3D" id="3.40.710.10">
    <property type="entry name" value="DD-peptidase/beta-lactamase superfamily"/>
    <property type="match status" value="1"/>
</dbReference>
<dbReference type="SUPFAM" id="SSF49265">
    <property type="entry name" value="Fibronectin type III"/>
    <property type="match status" value="1"/>
</dbReference>
<evidence type="ECO:0000256" key="7">
    <source>
        <dbReference type="ARBA" id="ARBA00034000"/>
    </source>
</evidence>
<dbReference type="Gene3D" id="1.10.3810.10">
    <property type="entry name" value="Biosynthetic peptidoglycan transglycosylase-like"/>
    <property type="match status" value="1"/>
</dbReference>
<dbReference type="InterPro" id="IPR013783">
    <property type="entry name" value="Ig-like_fold"/>
</dbReference>
<keyword evidence="2" id="KW-0645">Protease</keyword>
<feature type="domain" description="Fibronectin type-III" evidence="11">
    <location>
        <begin position="825"/>
        <end position="919"/>
    </location>
</feature>
<dbReference type="InterPro" id="IPR050396">
    <property type="entry name" value="Glycosyltr_51/Transpeptidase"/>
</dbReference>
<dbReference type="InterPro" id="IPR012338">
    <property type="entry name" value="Beta-lactam/transpept-like"/>
</dbReference>
<comment type="catalytic activity">
    <reaction evidence="8">
        <text>[GlcNAc-(1-&gt;4)-Mur2Ac(oyl-L-Ala-gamma-D-Glu-L-Lys-D-Ala-D-Ala)](n)-di-trans,octa-cis-undecaprenyl diphosphate + beta-D-GlcNAc-(1-&gt;4)-Mur2Ac(oyl-L-Ala-gamma-D-Glu-L-Lys-D-Ala-D-Ala)-di-trans,octa-cis-undecaprenyl diphosphate = [GlcNAc-(1-&gt;4)-Mur2Ac(oyl-L-Ala-gamma-D-Glu-L-Lys-D-Ala-D-Ala)](n+1)-di-trans,octa-cis-undecaprenyl diphosphate + di-trans,octa-cis-undecaprenyl diphosphate + H(+)</text>
        <dbReference type="Rhea" id="RHEA:23708"/>
        <dbReference type="Rhea" id="RHEA-COMP:9602"/>
        <dbReference type="Rhea" id="RHEA-COMP:9603"/>
        <dbReference type="ChEBI" id="CHEBI:15378"/>
        <dbReference type="ChEBI" id="CHEBI:58405"/>
        <dbReference type="ChEBI" id="CHEBI:60033"/>
        <dbReference type="ChEBI" id="CHEBI:78435"/>
        <dbReference type="EC" id="2.4.99.28"/>
    </reaction>
</comment>
<dbReference type="PANTHER" id="PTHR32282">
    <property type="entry name" value="BINDING PROTEIN TRANSPEPTIDASE, PUTATIVE-RELATED"/>
    <property type="match status" value="1"/>
</dbReference>
<dbReference type="Proteomes" id="UP000193834">
    <property type="component" value="Unassembled WGS sequence"/>
</dbReference>
<dbReference type="GO" id="GO:0008955">
    <property type="term" value="F:peptidoglycan glycosyltransferase activity"/>
    <property type="evidence" value="ECO:0007669"/>
    <property type="project" value="UniProtKB-EC"/>
</dbReference>
<evidence type="ECO:0000256" key="1">
    <source>
        <dbReference type="ARBA" id="ARBA00022645"/>
    </source>
</evidence>
<dbReference type="SUPFAM" id="SSF53955">
    <property type="entry name" value="Lysozyme-like"/>
    <property type="match status" value="1"/>
</dbReference>
<evidence type="ECO:0000256" key="5">
    <source>
        <dbReference type="ARBA" id="ARBA00022801"/>
    </source>
</evidence>
<feature type="region of interest" description="Disordered" evidence="9">
    <location>
        <begin position="788"/>
        <end position="842"/>
    </location>
</feature>
<dbReference type="EMBL" id="FXAZ01000001">
    <property type="protein sequence ID" value="SMG14342.1"/>
    <property type="molecule type" value="Genomic_DNA"/>
</dbReference>
<keyword evidence="1" id="KW-0121">Carboxypeptidase</keyword>
<dbReference type="PROSITE" id="PS50853">
    <property type="entry name" value="FN3"/>
    <property type="match status" value="1"/>
</dbReference>
<dbReference type="Pfam" id="PF00905">
    <property type="entry name" value="Transpeptidase"/>
    <property type="match status" value="1"/>
</dbReference>
<comment type="catalytic activity">
    <reaction evidence="7">
        <text>Preferential cleavage: (Ac)2-L-Lys-D-Ala-|-D-Ala. Also transpeptidation of peptidyl-alanyl moieties that are N-acyl substituents of D-alanine.</text>
        <dbReference type="EC" id="3.4.16.4"/>
    </reaction>
</comment>
<feature type="compositionally biased region" description="Basic and acidic residues" evidence="9">
    <location>
        <begin position="811"/>
        <end position="821"/>
    </location>
</feature>
<evidence type="ECO:0000256" key="8">
    <source>
        <dbReference type="ARBA" id="ARBA00049902"/>
    </source>
</evidence>